<dbReference type="AlphaFoldDB" id="A0A5R8XZE3"/>
<organism evidence="2 3">
    <name type="scientific">Arcobacter arenosus</name>
    <dbReference type="NCBI Taxonomy" id="2576037"/>
    <lineage>
        <taxon>Bacteria</taxon>
        <taxon>Pseudomonadati</taxon>
        <taxon>Campylobacterota</taxon>
        <taxon>Epsilonproteobacteria</taxon>
        <taxon>Campylobacterales</taxon>
        <taxon>Arcobacteraceae</taxon>
        <taxon>Arcobacter</taxon>
    </lineage>
</organism>
<dbReference type="PANTHER" id="PTHR42923:SF17">
    <property type="entry name" value="AMINE OXIDASE DOMAIN-CONTAINING PROTEIN"/>
    <property type="match status" value="1"/>
</dbReference>
<keyword evidence="3" id="KW-1185">Reference proteome</keyword>
<dbReference type="OrthoDB" id="20837at2"/>
<dbReference type="Gene3D" id="3.30.70.1990">
    <property type="match status" value="1"/>
</dbReference>
<gene>
    <name evidence="2" type="ORF">FDK22_09150</name>
</gene>
<dbReference type="Gene3D" id="1.10.405.20">
    <property type="match status" value="1"/>
</dbReference>
<dbReference type="RefSeq" id="WP_138152629.1">
    <property type="nucleotide sequence ID" value="NZ_VANU01000004.1"/>
</dbReference>
<name>A0A5R8XZE3_9BACT</name>
<feature type="domain" description="Amine oxidase" evidence="1">
    <location>
        <begin position="15"/>
        <end position="278"/>
    </location>
</feature>
<evidence type="ECO:0000259" key="1">
    <source>
        <dbReference type="Pfam" id="PF01593"/>
    </source>
</evidence>
<reference evidence="2 3" key="1">
    <citation type="submission" date="2019-05" db="EMBL/GenBank/DDBJ databases">
        <title>Arcobacter sp. nov., isolated from sea sediment.</title>
        <authorList>
            <person name="Kim W."/>
        </authorList>
    </citation>
    <scope>NUCLEOTIDE SEQUENCE [LARGE SCALE GENOMIC DNA]</scope>
    <source>
        <strain evidence="2 3">CAU 1517</strain>
    </source>
</reference>
<protein>
    <submittedName>
        <fullName evidence="2">FAD-dependent oxidoreductase</fullName>
    </submittedName>
</protein>
<dbReference type="Pfam" id="PF01593">
    <property type="entry name" value="Amino_oxidase"/>
    <property type="match status" value="1"/>
</dbReference>
<dbReference type="InterPro" id="IPR036188">
    <property type="entry name" value="FAD/NAD-bd_sf"/>
</dbReference>
<evidence type="ECO:0000313" key="3">
    <source>
        <dbReference type="Proteomes" id="UP000308901"/>
    </source>
</evidence>
<dbReference type="EMBL" id="VANU01000004">
    <property type="protein sequence ID" value="TLP37484.1"/>
    <property type="molecule type" value="Genomic_DNA"/>
</dbReference>
<accession>A0A5R8XZE3</accession>
<dbReference type="PANTHER" id="PTHR42923">
    <property type="entry name" value="PROTOPORPHYRINOGEN OXIDASE"/>
    <property type="match status" value="1"/>
</dbReference>
<proteinExistence type="predicted"/>
<dbReference type="InterPro" id="IPR002937">
    <property type="entry name" value="Amino_oxidase"/>
</dbReference>
<comment type="caution">
    <text evidence="2">The sequence shown here is derived from an EMBL/GenBank/DDBJ whole genome shotgun (WGS) entry which is preliminary data.</text>
</comment>
<dbReference type="InterPro" id="IPR050464">
    <property type="entry name" value="Zeta_carotene_desat/Oxidored"/>
</dbReference>
<evidence type="ECO:0000313" key="2">
    <source>
        <dbReference type="EMBL" id="TLP37484.1"/>
    </source>
</evidence>
<sequence>MSEKKLKIAVIGAGISGLGSAYLLSKKYNVDIFEKENRLGGHARTTQIMNDGKQFGVDTGFLVFNHQTYPLLTKLFKELDVKIEKSDMSFAFWDKTSNIAYNGQSLKGMFVQKKNLFNLSHYKMISDILDFNKKANDDLETNSKDLDVSLEEYLKPYSKYFKDRYIIPMGASIWSTPTQKMNEFPARTFLTFFKNHGLLGVDTHHQWLTVSNGSINYVNKIKSKISGKIFLNSNIISVKREDDKVYITTKEDGELEYDKVVFALHAPDVLSILDEPSVEELTILSCFKYKKNNAVLHNDTKALYPNKKSYAAWNYKTNGNEESVTLSYWLNLLQNLDSKKEYFVSLNETDSLDNVIERIEYSHPQFDQKAINAQEKRELINGKNNTYYAGAYWRYGFHEDGLYSANTIAKEFGCEL</sequence>
<dbReference type="Gene3D" id="3.50.50.60">
    <property type="entry name" value="FAD/NAD(P)-binding domain"/>
    <property type="match status" value="1"/>
</dbReference>
<dbReference type="SUPFAM" id="SSF51905">
    <property type="entry name" value="FAD/NAD(P)-binding domain"/>
    <property type="match status" value="1"/>
</dbReference>
<dbReference type="GO" id="GO:0016491">
    <property type="term" value="F:oxidoreductase activity"/>
    <property type="evidence" value="ECO:0007669"/>
    <property type="project" value="InterPro"/>
</dbReference>
<dbReference type="Proteomes" id="UP000308901">
    <property type="component" value="Unassembled WGS sequence"/>
</dbReference>